<evidence type="ECO:0008006" key="4">
    <source>
        <dbReference type="Google" id="ProtNLM"/>
    </source>
</evidence>
<evidence type="ECO:0000256" key="1">
    <source>
        <dbReference type="SAM" id="MobiDB-lite"/>
    </source>
</evidence>
<keyword evidence="3" id="KW-1185">Reference proteome</keyword>
<organism evidence="2 3">
    <name type="scientific">Acetobacter aceti</name>
    <dbReference type="NCBI Taxonomy" id="435"/>
    <lineage>
        <taxon>Bacteria</taxon>
        <taxon>Pseudomonadati</taxon>
        <taxon>Pseudomonadota</taxon>
        <taxon>Alphaproteobacteria</taxon>
        <taxon>Acetobacterales</taxon>
        <taxon>Acetobacteraceae</taxon>
        <taxon>Acetobacter</taxon>
        <taxon>Acetobacter subgen. Acetobacter</taxon>
    </lineage>
</organism>
<accession>A0A1U9KIS0</accession>
<dbReference type="OrthoDB" id="8611097at2"/>
<dbReference type="Proteomes" id="UP000188937">
    <property type="component" value="Chromosome"/>
</dbReference>
<dbReference type="EMBL" id="CP014692">
    <property type="protein sequence ID" value="AQS85690.1"/>
    <property type="molecule type" value="Genomic_DNA"/>
</dbReference>
<proteinExistence type="predicted"/>
<reference evidence="2 3" key="1">
    <citation type="submission" date="2016-03" db="EMBL/GenBank/DDBJ databases">
        <title>Acetic acid bacteria sequencing.</title>
        <authorList>
            <person name="Brandt J."/>
            <person name="Jakob F."/>
            <person name="Vogel R.F."/>
        </authorList>
    </citation>
    <scope>NUCLEOTIDE SEQUENCE [LARGE SCALE GENOMIC DNA]</scope>
    <source>
        <strain evidence="2 3">TMW2.1153</strain>
    </source>
</reference>
<protein>
    <recommendedName>
        <fullName evidence="4">XRE family transcriptional regulator</fullName>
    </recommendedName>
</protein>
<sequence length="128" mass="13951">MSFSNKDRKIHAKDGNKFPVDPSADTEATFATVIADALRRDFGSTPAHVKHIARLTGANMRTVGNWLSAKNGPNGSSLVVLMRHSDEITMAVLKLSEREDLQCAVSEKKSLKELRSAITAALKHLPPD</sequence>
<feature type="region of interest" description="Disordered" evidence="1">
    <location>
        <begin position="1"/>
        <end position="23"/>
    </location>
</feature>
<gene>
    <name evidence="2" type="ORF">A0U92_13950</name>
</gene>
<dbReference type="AlphaFoldDB" id="A0A1U9KIS0"/>
<evidence type="ECO:0000313" key="2">
    <source>
        <dbReference type="EMBL" id="AQS85690.1"/>
    </source>
</evidence>
<dbReference type="STRING" id="435.A0U92_13950"/>
<name>A0A1U9KIS0_ACEAC</name>
<evidence type="ECO:0000313" key="3">
    <source>
        <dbReference type="Proteomes" id="UP000188937"/>
    </source>
</evidence>
<dbReference type="KEGG" id="aace:A0U92_13950"/>
<dbReference type="RefSeq" id="WP_077813739.1">
    <property type="nucleotide sequence ID" value="NZ_CP014692.1"/>
</dbReference>